<name>A0AAJ0BG75_9PEZI</name>
<keyword evidence="4" id="KW-0378">Hydrolase</keyword>
<feature type="binding site" evidence="8">
    <location>
        <position position="241"/>
    </location>
    <ligand>
        <name>Zn(2+)</name>
        <dbReference type="ChEBI" id="CHEBI:29105"/>
        <note>catalytic</note>
    </ligand>
</feature>
<accession>A0AAJ0BG75</accession>
<dbReference type="GO" id="GO:0046872">
    <property type="term" value="F:metal ion binding"/>
    <property type="evidence" value="ECO:0007669"/>
    <property type="project" value="UniProtKB-KW"/>
</dbReference>
<dbReference type="GO" id="GO:0005789">
    <property type="term" value="C:endoplasmic reticulum membrane"/>
    <property type="evidence" value="ECO:0007669"/>
    <property type="project" value="TreeGrafter"/>
</dbReference>
<dbReference type="GO" id="GO:0046513">
    <property type="term" value="P:ceramide biosynthetic process"/>
    <property type="evidence" value="ECO:0007669"/>
    <property type="project" value="TreeGrafter"/>
</dbReference>
<comment type="cofactor">
    <cofactor evidence="8">
        <name>Zn(2+)</name>
        <dbReference type="ChEBI" id="CHEBI:29105"/>
    </cofactor>
</comment>
<evidence type="ECO:0000256" key="8">
    <source>
        <dbReference type="PIRSR" id="PIRSR608901-2"/>
    </source>
</evidence>
<evidence type="ECO:0000256" key="6">
    <source>
        <dbReference type="ARBA" id="ARBA00023136"/>
    </source>
</evidence>
<keyword evidence="8" id="KW-0862">Zinc</keyword>
<feature type="binding site" evidence="7">
    <location>
        <position position="41"/>
    </location>
    <ligand>
        <name>Ca(2+)</name>
        <dbReference type="ChEBI" id="CHEBI:29108"/>
    </ligand>
</feature>
<dbReference type="Proteomes" id="UP001239445">
    <property type="component" value="Unassembled WGS sequence"/>
</dbReference>
<evidence type="ECO:0000256" key="1">
    <source>
        <dbReference type="ARBA" id="ARBA00004141"/>
    </source>
</evidence>
<feature type="binding site" evidence="7">
    <location>
        <position position="30"/>
    </location>
    <ligand>
        <name>Ca(2+)</name>
        <dbReference type="ChEBI" id="CHEBI:29108"/>
    </ligand>
</feature>
<dbReference type="GO" id="GO:0016811">
    <property type="term" value="F:hydrolase activity, acting on carbon-nitrogen (but not peptide) bonds, in linear amides"/>
    <property type="evidence" value="ECO:0007669"/>
    <property type="project" value="InterPro"/>
</dbReference>
<keyword evidence="7" id="KW-0106">Calcium</keyword>
<evidence type="ECO:0000256" key="7">
    <source>
        <dbReference type="PIRSR" id="PIRSR608901-1"/>
    </source>
</evidence>
<keyword evidence="7" id="KW-0479">Metal-binding</keyword>
<keyword evidence="5 9" id="KW-1133">Transmembrane helix</keyword>
<dbReference type="Pfam" id="PF05875">
    <property type="entry name" value="Ceramidase"/>
    <property type="match status" value="1"/>
</dbReference>
<evidence type="ECO:0000256" key="3">
    <source>
        <dbReference type="ARBA" id="ARBA00022692"/>
    </source>
</evidence>
<comment type="caution">
    <text evidence="10">The sequence shown here is derived from an EMBL/GenBank/DDBJ whole genome shotgun (WGS) entry which is preliminary data.</text>
</comment>
<comment type="similarity">
    <text evidence="2">Belongs to the alkaline ceramidase family.</text>
</comment>
<comment type="subcellular location">
    <subcellularLocation>
        <location evidence="1">Membrane</location>
        <topology evidence="1">Multi-pass membrane protein</topology>
    </subcellularLocation>
</comment>
<keyword evidence="6 9" id="KW-0472">Membrane</keyword>
<dbReference type="EMBL" id="MU839832">
    <property type="protein sequence ID" value="KAK1756232.1"/>
    <property type="molecule type" value="Genomic_DNA"/>
</dbReference>
<dbReference type="PANTHER" id="PTHR46187">
    <property type="entry name" value="ALKALINE CERAMIDASE 3"/>
    <property type="match status" value="1"/>
</dbReference>
<dbReference type="PANTHER" id="PTHR46187:SF1">
    <property type="entry name" value="ALKALINE PHYTOCERAMIDASE"/>
    <property type="match status" value="1"/>
</dbReference>
<proteinExistence type="inferred from homology"/>
<sequence>MGHHNLHFGGDQHALRGHWSPPTSRANFCEEDYVVTFYLAEFINSISNLAYIYLALKAMYYPTTTTGRRQPSPWSAPPKIDFMSLSLLLLGIGSILFHATLRQTLEFSDELSMLCLTWSMLQAVLTARQTPSRARFISVILGIIYLSFSAFYIHSARIIYQVIAFATGIGLVTLRSQYLFHRLTPPFPEDKSRDWNVRTWQAIGICLVGYVLWNIDLEYCMELRALRARLGLPWAWGLELHGWWHCLTAVGAARFMDVAREVREEVEREKEDAKVE</sequence>
<evidence type="ECO:0000256" key="9">
    <source>
        <dbReference type="SAM" id="Phobius"/>
    </source>
</evidence>
<feature type="binding site" evidence="8">
    <location>
        <position position="245"/>
    </location>
    <ligand>
        <name>Zn(2+)</name>
        <dbReference type="ChEBI" id="CHEBI:29105"/>
        <note>catalytic</note>
    </ligand>
</feature>
<reference evidence="10" key="1">
    <citation type="submission" date="2023-06" db="EMBL/GenBank/DDBJ databases">
        <title>Genome-scale phylogeny and comparative genomics of the fungal order Sordariales.</title>
        <authorList>
            <consortium name="Lawrence Berkeley National Laboratory"/>
            <person name="Hensen N."/>
            <person name="Bonometti L."/>
            <person name="Westerberg I."/>
            <person name="Brannstrom I.O."/>
            <person name="Guillou S."/>
            <person name="Cros-Aarteil S."/>
            <person name="Calhoun S."/>
            <person name="Haridas S."/>
            <person name="Kuo A."/>
            <person name="Mondo S."/>
            <person name="Pangilinan J."/>
            <person name="Riley R."/>
            <person name="Labutti K."/>
            <person name="Andreopoulos B."/>
            <person name="Lipzen A."/>
            <person name="Chen C."/>
            <person name="Yanf M."/>
            <person name="Daum C."/>
            <person name="Ng V."/>
            <person name="Clum A."/>
            <person name="Steindorff A."/>
            <person name="Ohm R."/>
            <person name="Martin F."/>
            <person name="Silar P."/>
            <person name="Natvig D."/>
            <person name="Lalanne C."/>
            <person name="Gautier V."/>
            <person name="Ament-Velasquez S.L."/>
            <person name="Kruys A."/>
            <person name="Hutchinson M.I."/>
            <person name="Powell A.J."/>
            <person name="Barry K."/>
            <person name="Miller A.N."/>
            <person name="Grigoriev I.V."/>
            <person name="Debuchy R."/>
            <person name="Gladieux P."/>
            <person name="Thoren M.H."/>
            <person name="Johannesson H."/>
        </authorList>
    </citation>
    <scope>NUCLEOTIDE SEQUENCE</scope>
    <source>
        <strain evidence="10">PSN4</strain>
    </source>
</reference>
<keyword evidence="3 9" id="KW-0812">Transmembrane</keyword>
<evidence type="ECO:0000313" key="11">
    <source>
        <dbReference type="Proteomes" id="UP001239445"/>
    </source>
</evidence>
<feature type="transmembrane region" description="Helical" evidence="9">
    <location>
        <begin position="158"/>
        <end position="174"/>
    </location>
</feature>
<keyword evidence="11" id="KW-1185">Reference proteome</keyword>
<evidence type="ECO:0000313" key="10">
    <source>
        <dbReference type="EMBL" id="KAK1756232.1"/>
    </source>
</evidence>
<protein>
    <submittedName>
        <fullName evidence="10">Ceramidase</fullName>
    </submittedName>
</protein>
<feature type="transmembrane region" description="Helical" evidence="9">
    <location>
        <begin position="42"/>
        <end position="61"/>
    </location>
</feature>
<evidence type="ECO:0000256" key="5">
    <source>
        <dbReference type="ARBA" id="ARBA00022989"/>
    </source>
</evidence>
<dbReference type="AlphaFoldDB" id="A0AAJ0BG75"/>
<evidence type="ECO:0000256" key="2">
    <source>
        <dbReference type="ARBA" id="ARBA00009780"/>
    </source>
</evidence>
<evidence type="ECO:0000256" key="4">
    <source>
        <dbReference type="ARBA" id="ARBA00022801"/>
    </source>
</evidence>
<dbReference type="GO" id="GO:0046514">
    <property type="term" value="P:ceramide catabolic process"/>
    <property type="evidence" value="ECO:0007669"/>
    <property type="project" value="TreeGrafter"/>
</dbReference>
<feature type="transmembrane region" description="Helical" evidence="9">
    <location>
        <begin position="134"/>
        <end position="152"/>
    </location>
</feature>
<gene>
    <name evidence="10" type="ORF">QBC47DRAFT_379477</name>
</gene>
<dbReference type="InterPro" id="IPR008901">
    <property type="entry name" value="ACER"/>
</dbReference>
<feature type="binding site" evidence="8">
    <location>
        <position position="98"/>
    </location>
    <ligand>
        <name>Zn(2+)</name>
        <dbReference type="ChEBI" id="CHEBI:29105"/>
        <note>catalytic</note>
    </ligand>
</feature>
<organism evidence="10 11">
    <name type="scientific">Echria macrotheca</name>
    <dbReference type="NCBI Taxonomy" id="438768"/>
    <lineage>
        <taxon>Eukaryota</taxon>
        <taxon>Fungi</taxon>
        <taxon>Dikarya</taxon>
        <taxon>Ascomycota</taxon>
        <taxon>Pezizomycotina</taxon>
        <taxon>Sordariomycetes</taxon>
        <taxon>Sordariomycetidae</taxon>
        <taxon>Sordariales</taxon>
        <taxon>Schizotheciaceae</taxon>
        <taxon>Echria</taxon>
    </lineage>
</organism>